<proteinExistence type="predicted"/>
<dbReference type="InterPro" id="IPR011006">
    <property type="entry name" value="CheY-like_superfamily"/>
</dbReference>
<dbReference type="Gene3D" id="3.40.50.2300">
    <property type="match status" value="1"/>
</dbReference>
<feature type="domain" description="Response regulatory" evidence="3">
    <location>
        <begin position="12"/>
        <end position="127"/>
    </location>
</feature>
<dbReference type="PROSITE" id="PS50110">
    <property type="entry name" value="RESPONSE_REGULATORY"/>
    <property type="match status" value="1"/>
</dbReference>
<dbReference type="Pfam" id="PF00072">
    <property type="entry name" value="Response_reg"/>
    <property type="match status" value="1"/>
</dbReference>
<evidence type="ECO:0000256" key="1">
    <source>
        <dbReference type="ARBA" id="ARBA00022553"/>
    </source>
</evidence>
<feature type="modified residue" description="4-aspartylphosphate" evidence="2">
    <location>
        <position position="60"/>
    </location>
</feature>
<dbReference type="AlphaFoldDB" id="A0A378J5S2"/>
<sequence length="129" mass="14054">MVYDENGTTIPQVLIIEDNLICQKIYLAILGNSYRINLAGTAAEALQCVSKQAYDCIILDLGLPDKPGIDVLSFIRNDALNKDTPIIIISAHMSDDIQQTCLQLGANAIYTKPIDSGLLRSVIENFLGS</sequence>
<evidence type="ECO:0000313" key="5">
    <source>
        <dbReference type="Proteomes" id="UP000254033"/>
    </source>
</evidence>
<keyword evidence="1 2" id="KW-0597">Phosphoprotein</keyword>
<gene>
    <name evidence="4" type="primary">luxO_2</name>
    <name evidence="4" type="ORF">NCTC11978_02818</name>
</gene>
<protein>
    <submittedName>
        <fullName evidence="4">Sensory box histidine kinase/response regulator</fullName>
    </submittedName>
</protein>
<dbReference type="Proteomes" id="UP000254033">
    <property type="component" value="Unassembled WGS sequence"/>
</dbReference>
<dbReference type="PANTHER" id="PTHR44591:SF3">
    <property type="entry name" value="RESPONSE REGULATORY DOMAIN-CONTAINING PROTEIN"/>
    <property type="match status" value="1"/>
</dbReference>
<dbReference type="InterPro" id="IPR050595">
    <property type="entry name" value="Bact_response_regulator"/>
</dbReference>
<dbReference type="SMART" id="SM00448">
    <property type="entry name" value="REC"/>
    <property type="match status" value="1"/>
</dbReference>
<accession>A0A378J5S2</accession>
<dbReference type="PANTHER" id="PTHR44591">
    <property type="entry name" value="STRESS RESPONSE REGULATOR PROTEIN 1"/>
    <property type="match status" value="1"/>
</dbReference>
<keyword evidence="4" id="KW-0808">Transferase</keyword>
<name>A0A378J5S2_9GAMM</name>
<evidence type="ECO:0000259" key="3">
    <source>
        <dbReference type="PROSITE" id="PS50110"/>
    </source>
</evidence>
<dbReference type="EMBL" id="UGNY01000001">
    <property type="protein sequence ID" value="STX39614.1"/>
    <property type="molecule type" value="Genomic_DNA"/>
</dbReference>
<evidence type="ECO:0000256" key="2">
    <source>
        <dbReference type="PROSITE-ProRule" id="PRU00169"/>
    </source>
</evidence>
<dbReference type="SUPFAM" id="SSF52172">
    <property type="entry name" value="CheY-like"/>
    <property type="match status" value="1"/>
</dbReference>
<reference evidence="4 5" key="1">
    <citation type="submission" date="2018-06" db="EMBL/GenBank/DDBJ databases">
        <authorList>
            <consortium name="Pathogen Informatics"/>
            <person name="Doyle S."/>
        </authorList>
    </citation>
    <scope>NUCLEOTIDE SEQUENCE [LARGE SCALE GENOMIC DNA]</scope>
    <source>
        <strain evidence="4 5">NCTC11978</strain>
    </source>
</reference>
<evidence type="ECO:0000313" key="4">
    <source>
        <dbReference type="EMBL" id="STX39614.1"/>
    </source>
</evidence>
<dbReference type="RefSeq" id="WP_115176028.1">
    <property type="nucleotide sequence ID" value="NZ_UGNY01000001.1"/>
</dbReference>
<dbReference type="InterPro" id="IPR001789">
    <property type="entry name" value="Sig_transdc_resp-reg_receiver"/>
</dbReference>
<dbReference type="GO" id="GO:0016301">
    <property type="term" value="F:kinase activity"/>
    <property type="evidence" value="ECO:0007669"/>
    <property type="project" value="UniProtKB-KW"/>
</dbReference>
<dbReference type="CDD" id="cd17546">
    <property type="entry name" value="REC_hyHK_CKI1_RcsC-like"/>
    <property type="match status" value="1"/>
</dbReference>
<organism evidence="4 5">
    <name type="scientific">Legionella feeleii</name>
    <dbReference type="NCBI Taxonomy" id="453"/>
    <lineage>
        <taxon>Bacteria</taxon>
        <taxon>Pseudomonadati</taxon>
        <taxon>Pseudomonadota</taxon>
        <taxon>Gammaproteobacteria</taxon>
        <taxon>Legionellales</taxon>
        <taxon>Legionellaceae</taxon>
        <taxon>Legionella</taxon>
    </lineage>
</organism>
<keyword evidence="4" id="KW-0418">Kinase</keyword>
<dbReference type="GO" id="GO:0000160">
    <property type="term" value="P:phosphorelay signal transduction system"/>
    <property type="evidence" value="ECO:0007669"/>
    <property type="project" value="InterPro"/>
</dbReference>